<dbReference type="InterPro" id="IPR017850">
    <property type="entry name" value="Alkaline_phosphatase_core_sf"/>
</dbReference>
<dbReference type="PANTHER" id="PTHR45953">
    <property type="entry name" value="IDURONATE 2-SULFATASE"/>
    <property type="match status" value="1"/>
</dbReference>
<organism evidence="5 6">
    <name type="scientific">Haloarcula salina</name>
    <dbReference type="NCBI Taxonomy" id="1429914"/>
    <lineage>
        <taxon>Archaea</taxon>
        <taxon>Methanobacteriati</taxon>
        <taxon>Methanobacteriota</taxon>
        <taxon>Stenosarchaea group</taxon>
        <taxon>Halobacteria</taxon>
        <taxon>Halobacteriales</taxon>
        <taxon>Haloarculaceae</taxon>
        <taxon>Haloarcula</taxon>
    </lineage>
</organism>
<dbReference type="Pfam" id="PF00884">
    <property type="entry name" value="Sulfatase"/>
    <property type="match status" value="1"/>
</dbReference>
<keyword evidence="6" id="KW-1185">Reference proteome</keyword>
<proteinExistence type="inferred from homology"/>
<dbReference type="Proteomes" id="UP001166304">
    <property type="component" value="Unassembled WGS sequence"/>
</dbReference>
<evidence type="ECO:0000256" key="3">
    <source>
        <dbReference type="ARBA" id="ARBA00022801"/>
    </source>
</evidence>
<dbReference type="PANTHER" id="PTHR45953:SF1">
    <property type="entry name" value="IDURONATE 2-SULFATASE"/>
    <property type="match status" value="1"/>
</dbReference>
<gene>
    <name evidence="5" type="ORF">KTS37_17195</name>
</gene>
<dbReference type="PROSITE" id="PS00523">
    <property type="entry name" value="SULFATASE_1"/>
    <property type="match status" value="1"/>
</dbReference>
<dbReference type="GO" id="GO:0005737">
    <property type="term" value="C:cytoplasm"/>
    <property type="evidence" value="ECO:0007669"/>
    <property type="project" value="TreeGrafter"/>
</dbReference>
<dbReference type="RefSeq" id="WP_162414578.1">
    <property type="nucleotide sequence ID" value="NZ_JAHQXE010000006.1"/>
</dbReference>
<evidence type="ECO:0000313" key="5">
    <source>
        <dbReference type="EMBL" id="MBV0903521.1"/>
    </source>
</evidence>
<protein>
    <submittedName>
        <fullName evidence="5">Sulfatase-like hydrolase/transferase</fullName>
    </submittedName>
</protein>
<evidence type="ECO:0000313" key="6">
    <source>
        <dbReference type="Proteomes" id="UP001166304"/>
    </source>
</evidence>
<comment type="caution">
    <text evidence="5">The sequence shown here is derived from an EMBL/GenBank/DDBJ whole genome shotgun (WGS) entry which is preliminary data.</text>
</comment>
<name>A0AA41KJ53_9EURY</name>
<dbReference type="GO" id="GO:0046872">
    <property type="term" value="F:metal ion binding"/>
    <property type="evidence" value="ECO:0007669"/>
    <property type="project" value="UniProtKB-KW"/>
</dbReference>
<evidence type="ECO:0000259" key="4">
    <source>
        <dbReference type="Pfam" id="PF00884"/>
    </source>
</evidence>
<feature type="domain" description="Sulfatase N-terminal" evidence="4">
    <location>
        <begin position="6"/>
        <end position="376"/>
    </location>
</feature>
<dbReference type="InterPro" id="IPR024607">
    <property type="entry name" value="Sulfatase_CS"/>
</dbReference>
<dbReference type="SUPFAM" id="SSF53649">
    <property type="entry name" value="Alkaline phosphatase-like"/>
    <property type="match status" value="1"/>
</dbReference>
<evidence type="ECO:0000256" key="1">
    <source>
        <dbReference type="ARBA" id="ARBA00008779"/>
    </source>
</evidence>
<evidence type="ECO:0000256" key="2">
    <source>
        <dbReference type="ARBA" id="ARBA00022723"/>
    </source>
</evidence>
<sequence>MSPSRPNVLLINTDQQRMDTIAALGHSHMDTPNMDRLVEEGTTFTNCHVTAPSCAPSRASLFTGYYPHTTGIYKNGDPWRHSWIEDLSDSGYYTVNVGKMHTSPYETPMGFDERYVVENKDRYLAAMPDDEPTLPSDRYYLDEWDKALRARGLLKQQREFYRQRDDYEERMGAFEWELPADTHPDVFVGDLAVDWLERMPKLEAPLFMEIGFPGPHPPFDPLPEYAEEYLDRELPIPDISEADIDSQPPGLQALRRHHAAVDHDSVSYTLDPTEEQLHRLRAYYYANVAMIDEQVGEIIDALEANGYGDDTVVIFTSDHGEMLGDHGHIQKWTMYEEATRVPTIVWWPDQFEGGRQIDDLCQLFDLGPTILELADIDVPSSMEAESLLPALEGGDWSGREYAYAEHAGTSILTDVEFMTMVRTEDWKLVHFLDEPHGQLFDLSTDPNERENLWDDPDAAEVKRELLAELREWRIRSGHQTADWSAEFR</sequence>
<dbReference type="Gene3D" id="3.40.720.10">
    <property type="entry name" value="Alkaline Phosphatase, subunit A"/>
    <property type="match status" value="1"/>
</dbReference>
<comment type="similarity">
    <text evidence="1">Belongs to the sulfatase family.</text>
</comment>
<keyword evidence="2" id="KW-0479">Metal-binding</keyword>
<dbReference type="AlphaFoldDB" id="A0AA41KJ53"/>
<dbReference type="EMBL" id="JAHQXE010000006">
    <property type="protein sequence ID" value="MBV0903521.1"/>
    <property type="molecule type" value="Genomic_DNA"/>
</dbReference>
<accession>A0AA41KJ53</accession>
<dbReference type="InterPro" id="IPR000917">
    <property type="entry name" value="Sulfatase_N"/>
</dbReference>
<reference evidence="5" key="1">
    <citation type="submission" date="2021-06" db="EMBL/GenBank/DDBJ databases">
        <title>New haloarchaea isolates fom saline soil.</title>
        <authorList>
            <person name="Duran-Viseras A."/>
            <person name="Sanchez-Porro C.S."/>
            <person name="Ventosa A."/>
        </authorList>
    </citation>
    <scope>NUCLEOTIDE SEQUENCE</scope>
    <source>
        <strain evidence="5">JCM 18369</strain>
    </source>
</reference>
<keyword evidence="3 5" id="KW-0378">Hydrolase</keyword>
<dbReference type="GO" id="GO:0008484">
    <property type="term" value="F:sulfuric ester hydrolase activity"/>
    <property type="evidence" value="ECO:0007669"/>
    <property type="project" value="TreeGrafter"/>
</dbReference>